<comment type="caution">
    <text evidence="8">The sequence shown here is derived from an EMBL/GenBank/DDBJ whole genome shotgun (WGS) entry which is preliminary data.</text>
</comment>
<reference evidence="8 9" key="1">
    <citation type="submission" date="2023-11" db="EMBL/GenBank/DDBJ databases">
        <title>A Novel Polar Bacteriovorax (B. antarcticus) Isolated from the Biocrust in Antarctica.</title>
        <authorList>
            <person name="Mun W."/>
            <person name="Choi S.Y."/>
            <person name="Mitchell R.J."/>
        </authorList>
    </citation>
    <scope>NUCLEOTIDE SEQUENCE [LARGE SCALE GENOMIC DNA]</scope>
    <source>
        <strain evidence="8 9">PP10</strain>
    </source>
</reference>
<gene>
    <name evidence="8" type="ORF">SHI21_14910</name>
</gene>
<evidence type="ECO:0000256" key="6">
    <source>
        <dbReference type="RuleBase" id="RU366058"/>
    </source>
</evidence>
<sequence length="222" mass="25352">MKKILTFVLIIFVLLISLYLFFPDVTLFTTLEHIKASHDKWVALYQQKPFKIITLFIVFNIFMAMLPVPGISMISLLGGSIFGFVPGVIYSSSATAIGNLAGFFIARYFLQDYVYARYGDKLNLFRSSFQVEGTMALFSFRLFPFVPSFVANLIMGVSPLSWWNFFWASWVGRIPMVLVYTWSGVQIAKVRSLEDILSPGIVIAFILLAGLPWFFRMAIRKF</sequence>
<keyword evidence="5 6" id="KW-0472">Membrane</keyword>
<feature type="transmembrane region" description="Helical" evidence="6">
    <location>
        <begin position="6"/>
        <end position="31"/>
    </location>
</feature>
<dbReference type="PANTHER" id="PTHR12677">
    <property type="entry name" value="GOLGI APPARATUS MEMBRANE PROTEIN TVP38-RELATED"/>
    <property type="match status" value="1"/>
</dbReference>
<evidence type="ECO:0000313" key="8">
    <source>
        <dbReference type="EMBL" id="MEA9357516.1"/>
    </source>
</evidence>
<feature type="transmembrane region" description="Helical" evidence="6">
    <location>
        <begin position="52"/>
        <end position="82"/>
    </location>
</feature>
<dbReference type="RefSeq" id="WP_323577550.1">
    <property type="nucleotide sequence ID" value="NZ_JAYGJQ010000002.1"/>
</dbReference>
<feature type="domain" description="VTT" evidence="7">
    <location>
        <begin position="71"/>
        <end position="184"/>
    </location>
</feature>
<protein>
    <recommendedName>
        <fullName evidence="6">TVP38/TMEM64 family membrane protein</fullName>
    </recommendedName>
</protein>
<feature type="transmembrane region" description="Helical" evidence="6">
    <location>
        <begin position="196"/>
        <end position="215"/>
    </location>
</feature>
<evidence type="ECO:0000313" key="9">
    <source>
        <dbReference type="Proteomes" id="UP001302274"/>
    </source>
</evidence>
<dbReference type="EMBL" id="JAYGJQ010000002">
    <property type="protein sequence ID" value="MEA9357516.1"/>
    <property type="molecule type" value="Genomic_DNA"/>
</dbReference>
<comment type="caution">
    <text evidence="6">Lacks conserved residue(s) required for the propagation of feature annotation.</text>
</comment>
<keyword evidence="4 6" id="KW-1133">Transmembrane helix</keyword>
<proteinExistence type="inferred from homology"/>
<dbReference type="InterPro" id="IPR032816">
    <property type="entry name" value="VTT_dom"/>
</dbReference>
<dbReference type="Pfam" id="PF09335">
    <property type="entry name" value="VTT_dom"/>
    <property type="match status" value="1"/>
</dbReference>
<feature type="transmembrane region" description="Helical" evidence="6">
    <location>
        <begin position="88"/>
        <end position="110"/>
    </location>
</feature>
<keyword evidence="3 6" id="KW-0812">Transmembrane</keyword>
<evidence type="ECO:0000256" key="2">
    <source>
        <dbReference type="ARBA" id="ARBA00022475"/>
    </source>
</evidence>
<evidence type="ECO:0000259" key="7">
    <source>
        <dbReference type="Pfam" id="PF09335"/>
    </source>
</evidence>
<comment type="similarity">
    <text evidence="6">Belongs to the TVP38/TMEM64 family.</text>
</comment>
<organism evidence="8 9">
    <name type="scientific">Bacteriovorax antarcticus</name>
    <dbReference type="NCBI Taxonomy" id="3088717"/>
    <lineage>
        <taxon>Bacteria</taxon>
        <taxon>Pseudomonadati</taxon>
        <taxon>Bdellovibrionota</taxon>
        <taxon>Bacteriovoracia</taxon>
        <taxon>Bacteriovoracales</taxon>
        <taxon>Bacteriovoracaceae</taxon>
        <taxon>Bacteriovorax</taxon>
    </lineage>
</organism>
<name>A0ABU5VWT9_9BACT</name>
<dbReference type="InterPro" id="IPR015414">
    <property type="entry name" value="TMEM64"/>
</dbReference>
<evidence type="ECO:0000256" key="1">
    <source>
        <dbReference type="ARBA" id="ARBA00004651"/>
    </source>
</evidence>
<evidence type="ECO:0000256" key="5">
    <source>
        <dbReference type="ARBA" id="ARBA00023136"/>
    </source>
</evidence>
<dbReference type="PANTHER" id="PTHR12677:SF59">
    <property type="entry name" value="GOLGI APPARATUS MEMBRANE PROTEIN TVP38-RELATED"/>
    <property type="match status" value="1"/>
</dbReference>
<evidence type="ECO:0000256" key="4">
    <source>
        <dbReference type="ARBA" id="ARBA00022989"/>
    </source>
</evidence>
<keyword evidence="2 6" id="KW-1003">Cell membrane</keyword>
<keyword evidence="9" id="KW-1185">Reference proteome</keyword>
<evidence type="ECO:0000256" key="3">
    <source>
        <dbReference type="ARBA" id="ARBA00022692"/>
    </source>
</evidence>
<dbReference type="Proteomes" id="UP001302274">
    <property type="component" value="Unassembled WGS sequence"/>
</dbReference>
<comment type="subcellular location">
    <subcellularLocation>
        <location evidence="1 6">Cell membrane</location>
        <topology evidence="1 6">Multi-pass membrane protein</topology>
    </subcellularLocation>
</comment>
<accession>A0ABU5VWT9</accession>